<reference evidence="1 2" key="1">
    <citation type="submission" date="2021-06" db="EMBL/GenBank/DDBJ databases">
        <authorList>
            <person name="Palmer J.M."/>
        </authorList>
    </citation>
    <scope>NUCLEOTIDE SEQUENCE [LARGE SCALE GENOMIC DNA]</scope>
    <source>
        <strain evidence="2">if_2019</strain>
        <tissue evidence="1">Muscle</tissue>
    </source>
</reference>
<accession>A0ABV0U5D5</accession>
<dbReference type="EMBL" id="JAHRIQ010058863">
    <property type="protein sequence ID" value="MEQ2240174.1"/>
    <property type="molecule type" value="Genomic_DNA"/>
</dbReference>
<keyword evidence="2" id="KW-1185">Reference proteome</keyword>
<organism evidence="1 2">
    <name type="scientific">Ilyodon furcidens</name>
    <name type="common">goldbreast splitfin</name>
    <dbReference type="NCBI Taxonomy" id="33524"/>
    <lineage>
        <taxon>Eukaryota</taxon>
        <taxon>Metazoa</taxon>
        <taxon>Chordata</taxon>
        <taxon>Craniata</taxon>
        <taxon>Vertebrata</taxon>
        <taxon>Euteleostomi</taxon>
        <taxon>Actinopterygii</taxon>
        <taxon>Neopterygii</taxon>
        <taxon>Teleostei</taxon>
        <taxon>Neoteleostei</taxon>
        <taxon>Acanthomorphata</taxon>
        <taxon>Ovalentaria</taxon>
        <taxon>Atherinomorphae</taxon>
        <taxon>Cyprinodontiformes</taxon>
        <taxon>Goodeidae</taxon>
        <taxon>Ilyodon</taxon>
    </lineage>
</organism>
<sequence length="239" mass="27689">MHTVRQTQIIQMVEGHTNTGYCYIYVACRSSLDLLVNPTIGIPSGLVLFCSANLTCRQLASLWLKCRDRTHEEKQKSHKNVEYYRKIYVSSADIILRKKHVLVHLQCENLQKPCSTGMRFFTLLQLLQQMLQSLPKVLKYTVTVKKPIYLQSVQTSVCRLLHQVLQNFDINTFLLGLSIMLMTFDNRCHFVLFVLHSPSTCLCFKHIWACSLCYSAALHELTCHRMLPQSKSNWCKTQD</sequence>
<protein>
    <submittedName>
        <fullName evidence="1">Uncharacterized protein</fullName>
    </submittedName>
</protein>
<comment type="caution">
    <text evidence="1">The sequence shown here is derived from an EMBL/GenBank/DDBJ whole genome shotgun (WGS) entry which is preliminary data.</text>
</comment>
<evidence type="ECO:0000313" key="2">
    <source>
        <dbReference type="Proteomes" id="UP001482620"/>
    </source>
</evidence>
<evidence type="ECO:0000313" key="1">
    <source>
        <dbReference type="EMBL" id="MEQ2240174.1"/>
    </source>
</evidence>
<gene>
    <name evidence="1" type="ORF">ILYODFUR_012091</name>
</gene>
<name>A0ABV0U5D5_9TELE</name>
<proteinExistence type="predicted"/>
<dbReference type="Proteomes" id="UP001482620">
    <property type="component" value="Unassembled WGS sequence"/>
</dbReference>